<keyword evidence="6 7" id="KW-0472">Membrane</keyword>
<sequence length="394" mass="42971">MIMSSSFKNPSSLMTKFAILSISLLLISSNSINGALPQIKNALDISQTQVETLSTISAVSVTIFVLFSNLVVNKLGMKRTIVVGLILAGIGGILPAFTNSYMAMLISRIIMGAGLGMYNSLAVTIINRVYEDNKSTEATLLGIRGSMEQIGQAVLTFIAGLLLNIGWRYSFIIYLAAFPIAILFAMFVPDVKTDVEKAESNTSERMNPVVYLWMLFAILINSNANAVSVRFPSLATTYFGDDFNASNYLAVIPLIAIISGFVFGSIFRRLGSKTLYLGITVLIISNLFISLSDGNFVFMLLGVFLSSVPGTWCLPYIFSILGRITPKSTQTFANSLIFVGCNLGLFMVPYILNVFQRISPSNDLSSPFLIYAIVLVVLMVIMFIGSRAKKNTNE</sequence>
<feature type="transmembrane region" description="Helical" evidence="7">
    <location>
        <begin position="53"/>
        <end position="72"/>
    </location>
</feature>
<feature type="transmembrane region" description="Helical" evidence="7">
    <location>
        <begin position="331"/>
        <end position="352"/>
    </location>
</feature>
<proteinExistence type="predicted"/>
<accession>A0ABN3YB16</accession>
<reference evidence="9 10" key="1">
    <citation type="journal article" date="2019" name="Int. J. Syst. Evol. Microbiol.">
        <title>The Global Catalogue of Microorganisms (GCM) 10K type strain sequencing project: providing services to taxonomists for standard genome sequencing and annotation.</title>
        <authorList>
            <consortium name="The Broad Institute Genomics Platform"/>
            <consortium name="The Broad Institute Genome Sequencing Center for Infectious Disease"/>
            <person name="Wu L."/>
            <person name="Ma J."/>
        </authorList>
    </citation>
    <scope>NUCLEOTIDE SEQUENCE [LARGE SCALE GENOMIC DNA]</scope>
    <source>
        <strain evidence="9 10">JCM 8736</strain>
    </source>
</reference>
<dbReference type="SUPFAM" id="SSF103473">
    <property type="entry name" value="MFS general substrate transporter"/>
    <property type="match status" value="1"/>
</dbReference>
<feature type="domain" description="Major facilitator superfamily (MFS) profile" evidence="8">
    <location>
        <begin position="14"/>
        <end position="390"/>
    </location>
</feature>
<evidence type="ECO:0000256" key="5">
    <source>
        <dbReference type="ARBA" id="ARBA00022989"/>
    </source>
</evidence>
<evidence type="ECO:0000256" key="1">
    <source>
        <dbReference type="ARBA" id="ARBA00004651"/>
    </source>
</evidence>
<feature type="transmembrane region" description="Helical" evidence="7">
    <location>
        <begin position="79"/>
        <end position="97"/>
    </location>
</feature>
<gene>
    <name evidence="9" type="ORF">GCM10019998_21320</name>
</gene>
<keyword evidence="3" id="KW-1003">Cell membrane</keyword>
<dbReference type="PROSITE" id="PS50850">
    <property type="entry name" value="MFS"/>
    <property type="match status" value="1"/>
</dbReference>
<dbReference type="InterPro" id="IPR050189">
    <property type="entry name" value="MFS_Efflux_Transporters"/>
</dbReference>
<dbReference type="Proteomes" id="UP001501577">
    <property type="component" value="Unassembled WGS sequence"/>
</dbReference>
<dbReference type="InterPro" id="IPR036259">
    <property type="entry name" value="MFS_trans_sf"/>
</dbReference>
<dbReference type="InterPro" id="IPR011701">
    <property type="entry name" value="MFS"/>
</dbReference>
<feature type="transmembrane region" description="Helical" evidence="7">
    <location>
        <begin position="150"/>
        <end position="165"/>
    </location>
</feature>
<evidence type="ECO:0000256" key="2">
    <source>
        <dbReference type="ARBA" id="ARBA00022448"/>
    </source>
</evidence>
<comment type="subcellular location">
    <subcellularLocation>
        <location evidence="1">Cell membrane</location>
        <topology evidence="1">Multi-pass membrane protein</topology>
    </subcellularLocation>
</comment>
<protein>
    <submittedName>
        <fullName evidence="9">MFS transporter</fullName>
    </submittedName>
</protein>
<feature type="transmembrane region" description="Helical" evidence="7">
    <location>
        <begin position="274"/>
        <end position="291"/>
    </location>
</feature>
<organism evidence="9 10">
    <name type="scientific">Tetragenococcus solitarius</name>
    <dbReference type="NCBI Taxonomy" id="71453"/>
    <lineage>
        <taxon>Bacteria</taxon>
        <taxon>Bacillati</taxon>
        <taxon>Bacillota</taxon>
        <taxon>Bacilli</taxon>
        <taxon>Lactobacillales</taxon>
        <taxon>Enterococcaceae</taxon>
        <taxon>Tetragenococcus</taxon>
    </lineage>
</organism>
<feature type="transmembrane region" description="Helical" evidence="7">
    <location>
        <begin position="171"/>
        <end position="188"/>
    </location>
</feature>
<dbReference type="PANTHER" id="PTHR43124:SF3">
    <property type="entry name" value="CHLORAMPHENICOL EFFLUX PUMP RV0191"/>
    <property type="match status" value="1"/>
</dbReference>
<feature type="transmembrane region" description="Helical" evidence="7">
    <location>
        <begin position="209"/>
        <end position="228"/>
    </location>
</feature>
<keyword evidence="10" id="KW-1185">Reference proteome</keyword>
<keyword evidence="4 7" id="KW-0812">Transmembrane</keyword>
<dbReference type="Gene3D" id="1.20.1250.20">
    <property type="entry name" value="MFS general substrate transporter like domains"/>
    <property type="match status" value="2"/>
</dbReference>
<feature type="transmembrane region" description="Helical" evidence="7">
    <location>
        <begin position="248"/>
        <end position="267"/>
    </location>
</feature>
<evidence type="ECO:0000256" key="7">
    <source>
        <dbReference type="SAM" id="Phobius"/>
    </source>
</evidence>
<evidence type="ECO:0000256" key="6">
    <source>
        <dbReference type="ARBA" id="ARBA00023136"/>
    </source>
</evidence>
<dbReference type="EMBL" id="BAAAXQ010000071">
    <property type="protein sequence ID" value="GAA3024514.1"/>
    <property type="molecule type" value="Genomic_DNA"/>
</dbReference>
<evidence type="ECO:0000259" key="8">
    <source>
        <dbReference type="PROSITE" id="PS50850"/>
    </source>
</evidence>
<dbReference type="InterPro" id="IPR020846">
    <property type="entry name" value="MFS_dom"/>
</dbReference>
<evidence type="ECO:0000313" key="10">
    <source>
        <dbReference type="Proteomes" id="UP001501577"/>
    </source>
</evidence>
<keyword evidence="5 7" id="KW-1133">Transmembrane helix</keyword>
<evidence type="ECO:0000313" key="9">
    <source>
        <dbReference type="EMBL" id="GAA3024514.1"/>
    </source>
</evidence>
<comment type="caution">
    <text evidence="9">The sequence shown here is derived from an EMBL/GenBank/DDBJ whole genome shotgun (WGS) entry which is preliminary data.</text>
</comment>
<evidence type="ECO:0000256" key="4">
    <source>
        <dbReference type="ARBA" id="ARBA00022692"/>
    </source>
</evidence>
<evidence type="ECO:0000256" key="3">
    <source>
        <dbReference type="ARBA" id="ARBA00022475"/>
    </source>
</evidence>
<keyword evidence="2" id="KW-0813">Transport</keyword>
<name>A0ABN3YB16_9ENTE</name>
<feature type="transmembrane region" description="Helical" evidence="7">
    <location>
        <begin position="297"/>
        <end position="319"/>
    </location>
</feature>
<dbReference type="PANTHER" id="PTHR43124">
    <property type="entry name" value="PURINE EFFLUX PUMP PBUE"/>
    <property type="match status" value="1"/>
</dbReference>
<dbReference type="Pfam" id="PF07690">
    <property type="entry name" value="MFS_1"/>
    <property type="match status" value="1"/>
</dbReference>
<feature type="transmembrane region" description="Helical" evidence="7">
    <location>
        <begin position="364"/>
        <end position="384"/>
    </location>
</feature>
<feature type="transmembrane region" description="Helical" evidence="7">
    <location>
        <begin position="109"/>
        <end position="130"/>
    </location>
</feature>